<comment type="caution">
    <text evidence="5">The sequence shown here is derived from an EMBL/GenBank/DDBJ whole genome shotgun (WGS) entry which is preliminary data.</text>
</comment>
<dbReference type="Pfam" id="PF00005">
    <property type="entry name" value="ABC_tran"/>
    <property type="match status" value="1"/>
</dbReference>
<evidence type="ECO:0000256" key="2">
    <source>
        <dbReference type="ARBA" id="ARBA00022967"/>
    </source>
</evidence>
<sequence length="116" mass="12457">MIRAEGISVTLGDHHPLTGVSLEAFPGRVTGIIGPNGSGKTTLLRVLAGVLTPNQGQVFLDNRPLSSLSPAARAKRIAYLPQSGSVAWPLRVRDLVALGRLPQSQERWRSPLHHPT</sequence>
<keyword evidence="2" id="KW-1278">Translocase</keyword>
<dbReference type="InterPro" id="IPR003439">
    <property type="entry name" value="ABC_transporter-like_ATP-bd"/>
</dbReference>
<accession>A0A0F3IVG4</accession>
<protein>
    <recommendedName>
        <fullName evidence="4">ABC transporter domain-containing protein</fullName>
    </recommendedName>
</protein>
<evidence type="ECO:0000259" key="4">
    <source>
        <dbReference type="Pfam" id="PF00005"/>
    </source>
</evidence>
<dbReference type="GO" id="GO:0005524">
    <property type="term" value="F:ATP binding"/>
    <property type="evidence" value="ECO:0007669"/>
    <property type="project" value="InterPro"/>
</dbReference>
<keyword evidence="6" id="KW-1185">Reference proteome</keyword>
<dbReference type="InterPro" id="IPR027417">
    <property type="entry name" value="P-loop_NTPase"/>
</dbReference>
<name>A0A0F3IVG4_9PROT</name>
<evidence type="ECO:0000256" key="1">
    <source>
        <dbReference type="ARBA" id="ARBA00022448"/>
    </source>
</evidence>
<dbReference type="EMBL" id="LAJY01000058">
    <property type="protein sequence ID" value="KJV10691.1"/>
    <property type="molecule type" value="Genomic_DNA"/>
</dbReference>
<comment type="function">
    <text evidence="3">Part of the ABC transporter complex HmuTUV involved in hemin import. Responsible for energy coupling to the transport system.</text>
</comment>
<dbReference type="PANTHER" id="PTHR42794">
    <property type="entry name" value="HEMIN IMPORT ATP-BINDING PROTEIN HMUV"/>
    <property type="match status" value="1"/>
</dbReference>
<dbReference type="Gene3D" id="3.40.50.300">
    <property type="entry name" value="P-loop containing nucleotide triphosphate hydrolases"/>
    <property type="match status" value="1"/>
</dbReference>
<dbReference type="RefSeq" id="WP_045774599.1">
    <property type="nucleotide sequence ID" value="NZ_LAJY01000058.1"/>
</dbReference>
<dbReference type="AlphaFoldDB" id="A0A0F3IVG4"/>
<gene>
    <name evidence="5" type="ORF">VZ95_03200</name>
</gene>
<dbReference type="Proteomes" id="UP000033774">
    <property type="component" value="Unassembled WGS sequence"/>
</dbReference>
<evidence type="ECO:0000256" key="3">
    <source>
        <dbReference type="ARBA" id="ARBA00037066"/>
    </source>
</evidence>
<feature type="non-terminal residue" evidence="5">
    <location>
        <position position="116"/>
    </location>
</feature>
<evidence type="ECO:0000313" key="6">
    <source>
        <dbReference type="Proteomes" id="UP000033774"/>
    </source>
</evidence>
<proteinExistence type="predicted"/>
<dbReference type="GO" id="GO:0016887">
    <property type="term" value="F:ATP hydrolysis activity"/>
    <property type="evidence" value="ECO:0007669"/>
    <property type="project" value="InterPro"/>
</dbReference>
<evidence type="ECO:0000313" key="5">
    <source>
        <dbReference type="EMBL" id="KJV10691.1"/>
    </source>
</evidence>
<dbReference type="PANTHER" id="PTHR42794:SF1">
    <property type="entry name" value="HEMIN IMPORT ATP-BINDING PROTEIN HMUV"/>
    <property type="match status" value="1"/>
</dbReference>
<dbReference type="OrthoDB" id="9810077at2"/>
<dbReference type="SUPFAM" id="SSF52540">
    <property type="entry name" value="P-loop containing nucleoside triphosphate hydrolases"/>
    <property type="match status" value="1"/>
</dbReference>
<keyword evidence="1" id="KW-0813">Transport</keyword>
<feature type="domain" description="ABC transporter" evidence="4">
    <location>
        <begin position="17"/>
        <end position="94"/>
    </location>
</feature>
<organism evidence="5 6">
    <name type="scientific">Elstera litoralis</name>
    <dbReference type="NCBI Taxonomy" id="552518"/>
    <lineage>
        <taxon>Bacteria</taxon>
        <taxon>Pseudomonadati</taxon>
        <taxon>Pseudomonadota</taxon>
        <taxon>Alphaproteobacteria</taxon>
        <taxon>Rhodospirillales</taxon>
        <taxon>Rhodospirillaceae</taxon>
        <taxon>Elstera</taxon>
    </lineage>
</organism>
<reference evidence="5 6" key="1">
    <citation type="submission" date="2015-03" db="EMBL/GenBank/DDBJ databases">
        <title>Draft genome sequence of Elstera litoralis.</title>
        <authorList>
            <person name="Rahalkar M.C."/>
            <person name="Dhakephalkar P.K."/>
            <person name="Pore S.D."/>
            <person name="Arora P."/>
            <person name="Kapse N.G."/>
            <person name="Pandit P.S."/>
        </authorList>
    </citation>
    <scope>NUCLEOTIDE SEQUENCE [LARGE SCALE GENOMIC DNA]</scope>
    <source>
        <strain evidence="5 6">Dia-1</strain>
    </source>
</reference>